<dbReference type="AlphaFoldDB" id="A0A382DBJ9"/>
<gene>
    <name evidence="1" type="ORF">METZ01_LOCUS188730</name>
</gene>
<protein>
    <recommendedName>
        <fullName evidence="2">Linalool dehydratase/isomerase domain-containing protein</fullName>
    </recommendedName>
</protein>
<dbReference type="EMBL" id="UINC01038610">
    <property type="protein sequence ID" value="SVB35876.1"/>
    <property type="molecule type" value="Genomic_DNA"/>
</dbReference>
<evidence type="ECO:0008006" key="2">
    <source>
        <dbReference type="Google" id="ProtNLM"/>
    </source>
</evidence>
<proteinExistence type="predicted"/>
<reference evidence="1" key="1">
    <citation type="submission" date="2018-05" db="EMBL/GenBank/DDBJ databases">
        <authorList>
            <person name="Lanie J.A."/>
            <person name="Ng W.-L."/>
            <person name="Kazmierczak K.M."/>
            <person name="Andrzejewski T.M."/>
            <person name="Davidsen T.M."/>
            <person name="Wayne K.J."/>
            <person name="Tettelin H."/>
            <person name="Glass J.I."/>
            <person name="Rusch D."/>
            <person name="Podicherti R."/>
            <person name="Tsui H.-C.T."/>
            <person name="Winkler M.E."/>
        </authorList>
    </citation>
    <scope>NUCLEOTIDE SEQUENCE</scope>
</reference>
<sequence length="213" mass="24925">MSKVIRGYPELSDRSRGWLRYLYRKATTDDNWDKNGSPHPHWDAVSNEPTSSWHRMDLRGSSYAIPLMSDTTPAWREVYGKVLDELLHRHTSYWAAKDWLDQIGNDPRRANYQESWYGLIPRHLRGEYDVPGWTANGVEPWGLQMDPIGADGNLFFKGWFLMMLGFYLYVTGDEKWNEPFDMVRDGENTFTWSHTTIADHLSLQWSRTAEGCQ</sequence>
<accession>A0A382DBJ9</accession>
<name>A0A382DBJ9_9ZZZZ</name>
<evidence type="ECO:0000313" key="1">
    <source>
        <dbReference type="EMBL" id="SVB35876.1"/>
    </source>
</evidence>
<organism evidence="1">
    <name type="scientific">marine metagenome</name>
    <dbReference type="NCBI Taxonomy" id="408172"/>
    <lineage>
        <taxon>unclassified sequences</taxon>
        <taxon>metagenomes</taxon>
        <taxon>ecological metagenomes</taxon>
    </lineage>
</organism>